<protein>
    <recommendedName>
        <fullName evidence="1">Bulb-type lectin domain-containing protein</fullName>
    </recommendedName>
</protein>
<evidence type="ECO:0000313" key="2">
    <source>
        <dbReference type="EMBL" id="KAL0487295.1"/>
    </source>
</evidence>
<feature type="domain" description="Bulb-type lectin" evidence="1">
    <location>
        <begin position="65"/>
        <end position="193"/>
    </location>
</feature>
<comment type="caution">
    <text evidence="2">The sequence shown here is derived from an EMBL/GenBank/DDBJ whole genome shotgun (WGS) entry which is preliminary data.</text>
</comment>
<dbReference type="Gene3D" id="2.90.10.10">
    <property type="entry name" value="Bulb-type lectin domain"/>
    <property type="match status" value="2"/>
</dbReference>
<gene>
    <name evidence="2" type="ORF">AKO1_012181</name>
</gene>
<dbReference type="AlphaFoldDB" id="A0AAW2ZD10"/>
<accession>A0AAW2ZD10</accession>
<organism evidence="2 3">
    <name type="scientific">Acrasis kona</name>
    <dbReference type="NCBI Taxonomy" id="1008807"/>
    <lineage>
        <taxon>Eukaryota</taxon>
        <taxon>Discoba</taxon>
        <taxon>Heterolobosea</taxon>
        <taxon>Tetramitia</taxon>
        <taxon>Eutetramitia</taxon>
        <taxon>Acrasidae</taxon>
        <taxon>Acrasis</taxon>
    </lineage>
</organism>
<sequence>MAELFGDGVANQYHFEHTPERMRPAFYLNTIATMRQRTSWTIPVLTAFLGVAISVVSKRDSKRSLDTLRQGEQLCQGTALKARGKDYYAILQNDGNFVVYRSKLFVKENAIWCSNSQGIGTAPYLLEVSLIGEICIKDKDELNVWSSWGPESYVKNPYKGAPNIPVPFRLVMQDDRNLVVKDKDNRGVWSTRTTL</sequence>
<dbReference type="EMBL" id="JAOPGA020001330">
    <property type="protein sequence ID" value="KAL0487295.1"/>
    <property type="molecule type" value="Genomic_DNA"/>
</dbReference>
<name>A0AAW2ZD10_9EUKA</name>
<dbReference type="SUPFAM" id="SSF51110">
    <property type="entry name" value="alpha-D-mannose-specific plant lectins"/>
    <property type="match status" value="1"/>
</dbReference>
<reference evidence="2 3" key="1">
    <citation type="submission" date="2024-03" db="EMBL/GenBank/DDBJ databases">
        <title>The Acrasis kona genome and developmental transcriptomes reveal deep origins of eukaryotic multicellular pathways.</title>
        <authorList>
            <person name="Sheikh S."/>
            <person name="Fu C.-J."/>
            <person name="Brown M.W."/>
            <person name="Baldauf S.L."/>
        </authorList>
    </citation>
    <scope>NUCLEOTIDE SEQUENCE [LARGE SCALE GENOMIC DNA]</scope>
    <source>
        <strain evidence="2 3">ATCC MYA-3509</strain>
    </source>
</reference>
<keyword evidence="3" id="KW-1185">Reference proteome</keyword>
<proteinExistence type="predicted"/>
<dbReference type="PROSITE" id="PS50927">
    <property type="entry name" value="BULB_LECTIN"/>
    <property type="match status" value="1"/>
</dbReference>
<evidence type="ECO:0000259" key="1">
    <source>
        <dbReference type="PROSITE" id="PS50927"/>
    </source>
</evidence>
<dbReference type="Proteomes" id="UP001431209">
    <property type="component" value="Unassembled WGS sequence"/>
</dbReference>
<evidence type="ECO:0000313" key="3">
    <source>
        <dbReference type="Proteomes" id="UP001431209"/>
    </source>
</evidence>
<dbReference type="InterPro" id="IPR036426">
    <property type="entry name" value="Bulb-type_lectin_dom_sf"/>
</dbReference>
<dbReference type="InterPro" id="IPR001480">
    <property type="entry name" value="Bulb-type_lectin_dom"/>
</dbReference>